<proteinExistence type="predicted"/>
<keyword evidence="3" id="KW-1185">Reference proteome</keyword>
<feature type="compositionally biased region" description="Low complexity" evidence="1">
    <location>
        <begin position="1"/>
        <end position="18"/>
    </location>
</feature>
<dbReference type="AlphaFoldDB" id="A0A4V1J1P0"/>
<protein>
    <recommendedName>
        <fullName evidence="4">Alpha/Beta hydrolase protein</fullName>
    </recommendedName>
</protein>
<feature type="region of interest" description="Disordered" evidence="1">
    <location>
        <begin position="1"/>
        <end position="56"/>
    </location>
</feature>
<gene>
    <name evidence="2" type="ORF">SYNPS1DRAFT_28545</name>
</gene>
<dbReference type="EMBL" id="KZ989637">
    <property type="protein sequence ID" value="RKP25729.1"/>
    <property type="molecule type" value="Genomic_DNA"/>
</dbReference>
<evidence type="ECO:0008006" key="4">
    <source>
        <dbReference type="Google" id="ProtNLM"/>
    </source>
</evidence>
<dbReference type="Proteomes" id="UP000278143">
    <property type="component" value="Unassembled WGS sequence"/>
</dbReference>
<evidence type="ECO:0000256" key="1">
    <source>
        <dbReference type="SAM" id="MobiDB-lite"/>
    </source>
</evidence>
<sequence length="382" mass="41894">MMSMASNDGNGNGTTSDGQHTTRSTETAYRASRETSEGGGNSIFSHRSTGTTASRSSSIISADRILYSLASVVRQSMQNDQHRLPASRGDKRRRSSSLAHDNSSSSGSGNNNNSNSNSFLAEGETPDHFEDWMWSHRLLMLSPRHRWSGTVYGWPSGRWSSLWPRPSATIASGLYAAYLSSRGLRAVNPAAMLATLGVDAGLHVARMMQQYRQADRHARERAHQLRERLIALRCQYPCVRVVAHSLGCRHTLEALRSMTDPVQGQRNKETAAAAAAADMSDPRPDWLHLCAPACTESDVADVLAAGPARRGTFLYYTRRDIVLSLMFRTMHPQQHRALGEIGPAAGLGAYPGLHACAIDDAFGWRVHTAYARRFHQFAMAPG</sequence>
<accession>A0A4V1J1P0</accession>
<organism evidence="2 3">
    <name type="scientific">Syncephalis pseudoplumigaleata</name>
    <dbReference type="NCBI Taxonomy" id="1712513"/>
    <lineage>
        <taxon>Eukaryota</taxon>
        <taxon>Fungi</taxon>
        <taxon>Fungi incertae sedis</taxon>
        <taxon>Zoopagomycota</taxon>
        <taxon>Zoopagomycotina</taxon>
        <taxon>Zoopagomycetes</taxon>
        <taxon>Zoopagales</taxon>
        <taxon>Piptocephalidaceae</taxon>
        <taxon>Syncephalis</taxon>
    </lineage>
</organism>
<evidence type="ECO:0000313" key="2">
    <source>
        <dbReference type="EMBL" id="RKP25729.1"/>
    </source>
</evidence>
<name>A0A4V1J1P0_9FUNG</name>
<reference evidence="3" key="1">
    <citation type="journal article" date="2018" name="Nat. Microbiol.">
        <title>Leveraging single-cell genomics to expand the fungal tree of life.</title>
        <authorList>
            <person name="Ahrendt S.R."/>
            <person name="Quandt C.A."/>
            <person name="Ciobanu D."/>
            <person name="Clum A."/>
            <person name="Salamov A."/>
            <person name="Andreopoulos B."/>
            <person name="Cheng J.F."/>
            <person name="Woyke T."/>
            <person name="Pelin A."/>
            <person name="Henrissat B."/>
            <person name="Reynolds N.K."/>
            <person name="Benny G.L."/>
            <person name="Smith M.E."/>
            <person name="James T.Y."/>
            <person name="Grigoriev I.V."/>
        </authorList>
    </citation>
    <scope>NUCLEOTIDE SEQUENCE [LARGE SCALE GENOMIC DNA]</scope>
    <source>
        <strain evidence="3">Benny S71-1</strain>
    </source>
</reference>
<evidence type="ECO:0000313" key="3">
    <source>
        <dbReference type="Proteomes" id="UP000278143"/>
    </source>
</evidence>
<feature type="compositionally biased region" description="Low complexity" evidence="1">
    <location>
        <begin position="45"/>
        <end position="56"/>
    </location>
</feature>
<feature type="compositionally biased region" description="Low complexity" evidence="1">
    <location>
        <begin position="102"/>
        <end position="118"/>
    </location>
</feature>
<dbReference type="OrthoDB" id="10258358at2759"/>
<feature type="region of interest" description="Disordered" evidence="1">
    <location>
        <begin position="76"/>
        <end position="122"/>
    </location>
</feature>